<keyword evidence="9" id="KW-1185">Reference proteome</keyword>
<accession>A0A409WDJ1</accession>
<evidence type="ECO:0000256" key="1">
    <source>
        <dbReference type="ARBA" id="ARBA00004141"/>
    </source>
</evidence>
<feature type="domain" description="Major facilitator superfamily (MFS) profile" evidence="7">
    <location>
        <begin position="35"/>
        <end position="459"/>
    </location>
</feature>
<sequence length="656" mass="72328">MDDNDRTVRSDERTPLLEAVPSTVKRTPTPLPKLQIAIALLLQVCEPITSQSIYPYINALISELDITGGDERKVGYYAGLIESLFFATEALTVLQWSRASDYVGRKPILLIGLLGTTISMLSFGLSRTFWALVISRCLTGLLNGNIGVMKSVMGELTDSSNRAEGFSLMPVVWGFGATIGPLIGGSLSRPHERFPKYFSGAFWKEYPYFLPCLVASGYVLCAFVVTLFLFKETMPRRKSETQGREVEGSLKNDSHEDPVPLRDLLIYPIILSVSNYVVLAFLNISVCALLPLFLAMPLEIGGLNMDPPAIGYIIGSYGGGSAIFQAFFFARIVRYFGEKRIFVAAMSTFVPVFLSFPIINYFAQTRGQQSLAVWLSIAILLAMLAFMDMAYGTIFMYITTSSPNKRSLGATNGLSQTTENVLGGFGVYAIFTTLSCFALLLANRLPERVWDEIQGEEAQRSGVDNLGFVSGPKLRYCPPSYMEETSELRVDERTPLLNPPQPTRTPLPKLQIAIILLLQVCEPICSQSIYPYINELVGTLDIIGGDERKVGYFAGLIESLFFVTEAITVFHWSRLSDRIGRKPVLLIGMLGLIISMLCFGLSRTFITLVISRCLCGLLNGNIGVIKSVMGELTDNTNRAEVYAFMPPVWALGSTMG</sequence>
<dbReference type="InParanoid" id="A0A409WDJ1"/>
<keyword evidence="5 6" id="KW-0472">Membrane</keyword>
<evidence type="ECO:0000259" key="7">
    <source>
        <dbReference type="PROSITE" id="PS50850"/>
    </source>
</evidence>
<feature type="transmembrane region" description="Helical" evidence="6">
    <location>
        <begin position="420"/>
        <end position="442"/>
    </location>
</feature>
<reference evidence="8 9" key="1">
    <citation type="journal article" date="2018" name="Evol. Lett.">
        <title>Horizontal gene cluster transfer increased hallucinogenic mushroom diversity.</title>
        <authorList>
            <person name="Reynolds H.T."/>
            <person name="Vijayakumar V."/>
            <person name="Gluck-Thaler E."/>
            <person name="Korotkin H.B."/>
            <person name="Matheny P.B."/>
            <person name="Slot J.C."/>
        </authorList>
    </citation>
    <scope>NUCLEOTIDE SEQUENCE [LARGE SCALE GENOMIC DNA]</scope>
    <source>
        <strain evidence="8 9">SRW20</strain>
    </source>
</reference>
<dbReference type="PANTHER" id="PTHR23504:SF15">
    <property type="entry name" value="MAJOR FACILITATOR SUPERFAMILY (MFS) PROFILE DOMAIN-CONTAINING PROTEIN"/>
    <property type="match status" value="1"/>
</dbReference>
<dbReference type="PROSITE" id="PS50850">
    <property type="entry name" value="MFS"/>
    <property type="match status" value="2"/>
</dbReference>
<dbReference type="GO" id="GO:0016020">
    <property type="term" value="C:membrane"/>
    <property type="evidence" value="ECO:0007669"/>
    <property type="project" value="UniProtKB-SubCell"/>
</dbReference>
<dbReference type="OrthoDB" id="419616at2759"/>
<feature type="transmembrane region" description="Helical" evidence="6">
    <location>
        <begin position="550"/>
        <end position="572"/>
    </location>
</feature>
<dbReference type="InterPro" id="IPR011701">
    <property type="entry name" value="MFS"/>
</dbReference>
<comment type="caution">
    <text evidence="8">The sequence shown here is derived from an EMBL/GenBank/DDBJ whole genome shotgun (WGS) entry which is preliminary data.</text>
</comment>
<evidence type="ECO:0000256" key="5">
    <source>
        <dbReference type="ARBA" id="ARBA00023136"/>
    </source>
</evidence>
<feature type="transmembrane region" description="Helical" evidence="6">
    <location>
        <begin position="168"/>
        <end position="188"/>
    </location>
</feature>
<gene>
    <name evidence="8" type="ORF">CVT26_013365</name>
</gene>
<dbReference type="SUPFAM" id="SSF103473">
    <property type="entry name" value="MFS general substrate transporter"/>
    <property type="match status" value="2"/>
</dbReference>
<dbReference type="GO" id="GO:0022857">
    <property type="term" value="F:transmembrane transporter activity"/>
    <property type="evidence" value="ECO:0007669"/>
    <property type="project" value="InterPro"/>
</dbReference>
<feature type="transmembrane region" description="Helical" evidence="6">
    <location>
        <begin position="106"/>
        <end position="123"/>
    </location>
</feature>
<feature type="transmembrane region" description="Helical" evidence="6">
    <location>
        <begin position="371"/>
        <end position="399"/>
    </location>
</feature>
<dbReference type="InterPro" id="IPR001958">
    <property type="entry name" value="Tet-R_TetA/multi-R_MdtG-like"/>
</dbReference>
<organism evidence="8 9">
    <name type="scientific">Gymnopilus dilepis</name>
    <dbReference type="NCBI Taxonomy" id="231916"/>
    <lineage>
        <taxon>Eukaryota</taxon>
        <taxon>Fungi</taxon>
        <taxon>Dikarya</taxon>
        <taxon>Basidiomycota</taxon>
        <taxon>Agaricomycotina</taxon>
        <taxon>Agaricomycetes</taxon>
        <taxon>Agaricomycetidae</taxon>
        <taxon>Agaricales</taxon>
        <taxon>Agaricineae</taxon>
        <taxon>Hymenogastraceae</taxon>
        <taxon>Gymnopilus</taxon>
    </lineage>
</organism>
<feature type="transmembrane region" description="Helical" evidence="6">
    <location>
        <begin position="208"/>
        <end position="230"/>
    </location>
</feature>
<dbReference type="AlphaFoldDB" id="A0A409WDJ1"/>
<keyword evidence="3 6" id="KW-0812">Transmembrane</keyword>
<dbReference type="CDD" id="cd17330">
    <property type="entry name" value="MFS_SLC46_TetA_like"/>
    <property type="match status" value="1"/>
</dbReference>
<name>A0A409WDJ1_9AGAR</name>
<dbReference type="EMBL" id="NHYE01005149">
    <property type="protein sequence ID" value="PPQ76530.1"/>
    <property type="molecule type" value="Genomic_DNA"/>
</dbReference>
<dbReference type="PANTHER" id="PTHR23504">
    <property type="entry name" value="MAJOR FACILITATOR SUPERFAMILY DOMAIN-CONTAINING PROTEIN 10"/>
    <property type="match status" value="1"/>
</dbReference>
<dbReference type="Proteomes" id="UP000284706">
    <property type="component" value="Unassembled WGS sequence"/>
</dbReference>
<feature type="domain" description="Major facilitator superfamily (MFS) profile" evidence="7">
    <location>
        <begin position="511"/>
        <end position="656"/>
    </location>
</feature>
<dbReference type="Gene3D" id="1.20.1250.20">
    <property type="entry name" value="MFS general substrate transporter like domains"/>
    <property type="match status" value="2"/>
</dbReference>
<feature type="transmembrane region" description="Helical" evidence="6">
    <location>
        <begin position="309"/>
        <end position="329"/>
    </location>
</feature>
<feature type="transmembrane region" description="Helical" evidence="6">
    <location>
        <begin position="74"/>
        <end position="94"/>
    </location>
</feature>
<dbReference type="InterPro" id="IPR020846">
    <property type="entry name" value="MFS_dom"/>
</dbReference>
<dbReference type="InterPro" id="IPR036259">
    <property type="entry name" value="MFS_trans_sf"/>
</dbReference>
<comment type="subcellular location">
    <subcellularLocation>
        <location evidence="1">Membrane</location>
        <topology evidence="1">Multi-pass membrane protein</topology>
    </subcellularLocation>
</comment>
<feature type="transmembrane region" description="Helical" evidence="6">
    <location>
        <begin position="276"/>
        <end position="297"/>
    </location>
</feature>
<feature type="transmembrane region" description="Helical" evidence="6">
    <location>
        <begin position="341"/>
        <end position="359"/>
    </location>
</feature>
<keyword evidence="4 6" id="KW-1133">Transmembrane helix</keyword>
<keyword evidence="2" id="KW-0813">Transport</keyword>
<proteinExistence type="predicted"/>
<protein>
    <recommendedName>
        <fullName evidence="7">Major facilitator superfamily (MFS) profile domain-containing protein</fullName>
    </recommendedName>
</protein>
<evidence type="ECO:0000313" key="9">
    <source>
        <dbReference type="Proteomes" id="UP000284706"/>
    </source>
</evidence>
<dbReference type="Pfam" id="PF07690">
    <property type="entry name" value="MFS_1"/>
    <property type="match status" value="2"/>
</dbReference>
<dbReference type="PRINTS" id="PR01035">
    <property type="entry name" value="TCRTETA"/>
</dbReference>
<evidence type="ECO:0000256" key="6">
    <source>
        <dbReference type="SAM" id="Phobius"/>
    </source>
</evidence>
<evidence type="ECO:0000256" key="2">
    <source>
        <dbReference type="ARBA" id="ARBA00022448"/>
    </source>
</evidence>
<evidence type="ECO:0000256" key="3">
    <source>
        <dbReference type="ARBA" id="ARBA00022692"/>
    </source>
</evidence>
<evidence type="ECO:0000313" key="8">
    <source>
        <dbReference type="EMBL" id="PPQ76530.1"/>
    </source>
</evidence>
<feature type="transmembrane region" description="Helical" evidence="6">
    <location>
        <begin position="584"/>
        <end position="606"/>
    </location>
</feature>
<evidence type="ECO:0000256" key="4">
    <source>
        <dbReference type="ARBA" id="ARBA00022989"/>
    </source>
</evidence>